<name>A0A0S3T7Z7_PHAAN</name>
<dbReference type="EMBL" id="AP015044">
    <property type="protein sequence ID" value="BAU01386.1"/>
    <property type="molecule type" value="Genomic_DNA"/>
</dbReference>
<dbReference type="Proteomes" id="UP000291084">
    <property type="component" value="Chromosome 11"/>
</dbReference>
<evidence type="ECO:0000313" key="2">
    <source>
        <dbReference type="EMBL" id="BAU01386.1"/>
    </source>
</evidence>
<keyword evidence="3" id="KW-1185">Reference proteome</keyword>
<protein>
    <submittedName>
        <fullName evidence="2">Uncharacterized protein</fullName>
    </submittedName>
</protein>
<gene>
    <name evidence="2" type="primary">Vigan.11G060900</name>
    <name evidence="2" type="ORF">VIGAN_11060900</name>
</gene>
<evidence type="ECO:0000313" key="3">
    <source>
        <dbReference type="Proteomes" id="UP000291084"/>
    </source>
</evidence>
<feature type="region of interest" description="Disordered" evidence="1">
    <location>
        <begin position="42"/>
        <end position="64"/>
    </location>
</feature>
<reference evidence="2 3" key="1">
    <citation type="journal article" date="2015" name="Sci. Rep.">
        <title>The power of single molecule real-time sequencing technology in the de novo assembly of a eukaryotic genome.</title>
        <authorList>
            <person name="Sakai H."/>
            <person name="Naito K."/>
            <person name="Ogiso-Tanaka E."/>
            <person name="Takahashi Y."/>
            <person name="Iseki K."/>
            <person name="Muto C."/>
            <person name="Satou K."/>
            <person name="Teruya K."/>
            <person name="Shiroma A."/>
            <person name="Shimoji M."/>
            <person name="Hirano T."/>
            <person name="Itoh T."/>
            <person name="Kaga A."/>
            <person name="Tomooka N."/>
        </authorList>
    </citation>
    <scope>NUCLEOTIDE SEQUENCE [LARGE SCALE GENOMIC DNA]</scope>
    <source>
        <strain evidence="3">cv. Shumari</strain>
    </source>
</reference>
<proteinExistence type="predicted"/>
<accession>A0A0S3T7Z7</accession>
<evidence type="ECO:0000256" key="1">
    <source>
        <dbReference type="SAM" id="MobiDB-lite"/>
    </source>
</evidence>
<dbReference type="AlphaFoldDB" id="A0A0S3T7Z7"/>
<organism evidence="2 3">
    <name type="scientific">Vigna angularis var. angularis</name>
    <dbReference type="NCBI Taxonomy" id="157739"/>
    <lineage>
        <taxon>Eukaryota</taxon>
        <taxon>Viridiplantae</taxon>
        <taxon>Streptophyta</taxon>
        <taxon>Embryophyta</taxon>
        <taxon>Tracheophyta</taxon>
        <taxon>Spermatophyta</taxon>
        <taxon>Magnoliopsida</taxon>
        <taxon>eudicotyledons</taxon>
        <taxon>Gunneridae</taxon>
        <taxon>Pentapetalae</taxon>
        <taxon>rosids</taxon>
        <taxon>fabids</taxon>
        <taxon>Fabales</taxon>
        <taxon>Fabaceae</taxon>
        <taxon>Papilionoideae</taxon>
        <taxon>50 kb inversion clade</taxon>
        <taxon>NPAAA clade</taxon>
        <taxon>indigoferoid/millettioid clade</taxon>
        <taxon>Phaseoleae</taxon>
        <taxon>Vigna</taxon>
    </lineage>
</organism>
<sequence>MKKVSAPIETSIKLTNGHHVNLTKITLTGKGIIRYVKSKGSPAHFSITTTSPPSSPDRMAPPASFSPSSATVAASAVVTDVVFVEIRFLDQHRLLWQLARHLLRP</sequence>